<name>A0A834TW30_9FABA</name>
<organism evidence="1 2">
    <name type="scientific">Senna tora</name>
    <dbReference type="NCBI Taxonomy" id="362788"/>
    <lineage>
        <taxon>Eukaryota</taxon>
        <taxon>Viridiplantae</taxon>
        <taxon>Streptophyta</taxon>
        <taxon>Embryophyta</taxon>
        <taxon>Tracheophyta</taxon>
        <taxon>Spermatophyta</taxon>
        <taxon>Magnoliopsida</taxon>
        <taxon>eudicotyledons</taxon>
        <taxon>Gunneridae</taxon>
        <taxon>Pentapetalae</taxon>
        <taxon>rosids</taxon>
        <taxon>fabids</taxon>
        <taxon>Fabales</taxon>
        <taxon>Fabaceae</taxon>
        <taxon>Caesalpinioideae</taxon>
        <taxon>Cassia clade</taxon>
        <taxon>Senna</taxon>
    </lineage>
</organism>
<accession>A0A834TW30</accession>
<evidence type="ECO:0000313" key="1">
    <source>
        <dbReference type="EMBL" id="KAF7827365.1"/>
    </source>
</evidence>
<gene>
    <name evidence="1" type="ORF">G2W53_018529</name>
</gene>
<comment type="caution">
    <text evidence="1">The sequence shown here is derived from an EMBL/GenBank/DDBJ whole genome shotgun (WGS) entry which is preliminary data.</text>
</comment>
<proteinExistence type="predicted"/>
<dbReference type="EMBL" id="JAAIUW010000006">
    <property type="protein sequence ID" value="KAF7827365.1"/>
    <property type="molecule type" value="Genomic_DNA"/>
</dbReference>
<keyword evidence="2" id="KW-1185">Reference proteome</keyword>
<dbReference type="Proteomes" id="UP000634136">
    <property type="component" value="Unassembled WGS sequence"/>
</dbReference>
<dbReference type="AlphaFoldDB" id="A0A834TW30"/>
<protein>
    <submittedName>
        <fullName evidence="1">Uncharacterized protein</fullName>
    </submittedName>
</protein>
<sequence length="113" mass="13128">MACLPDHPICAYAPRETYLSLIHYGDIETTLCTLRYGCRNKQAEDGMLQNQVEHRKETQEAFQYLYQNQLQMATMDLITLGDPQRTSYQNNPQLQLHHHYLQISLEVLGRGMA</sequence>
<reference evidence="1" key="1">
    <citation type="submission" date="2020-09" db="EMBL/GenBank/DDBJ databases">
        <title>Genome-Enabled Discovery of Anthraquinone Biosynthesis in Senna tora.</title>
        <authorList>
            <person name="Kang S.-H."/>
            <person name="Pandey R.P."/>
            <person name="Lee C.-M."/>
            <person name="Sim J.-S."/>
            <person name="Jeong J.-T."/>
            <person name="Choi B.-S."/>
            <person name="Jung M."/>
            <person name="Ginzburg D."/>
            <person name="Zhao K."/>
            <person name="Won S.Y."/>
            <person name="Oh T.-J."/>
            <person name="Yu Y."/>
            <person name="Kim N.-H."/>
            <person name="Lee O.R."/>
            <person name="Lee T.-H."/>
            <person name="Bashyal P."/>
            <person name="Kim T.-S."/>
            <person name="Lee W.-H."/>
            <person name="Kawkins C."/>
            <person name="Kim C.-K."/>
            <person name="Kim J.S."/>
            <person name="Ahn B.O."/>
            <person name="Rhee S.Y."/>
            <person name="Sohng J.K."/>
        </authorList>
    </citation>
    <scope>NUCLEOTIDE SEQUENCE</scope>
    <source>
        <tissue evidence="1">Leaf</tissue>
    </source>
</reference>
<evidence type="ECO:0000313" key="2">
    <source>
        <dbReference type="Proteomes" id="UP000634136"/>
    </source>
</evidence>